<reference evidence="2" key="2">
    <citation type="journal article" date="2023" name="Commun. Biol.">
        <title>Intrasexual cuticular hydrocarbon dimorphism in a wasp sheds light on hydrocarbon biosynthesis genes in Hymenoptera.</title>
        <authorList>
            <person name="Moris V.C."/>
            <person name="Podsiadlowski L."/>
            <person name="Martin S."/>
            <person name="Oeyen J.P."/>
            <person name="Donath A."/>
            <person name="Petersen M."/>
            <person name="Wilbrandt J."/>
            <person name="Misof B."/>
            <person name="Liedtke D."/>
            <person name="Thamm M."/>
            <person name="Scheiner R."/>
            <person name="Schmitt T."/>
            <person name="Niehuis O."/>
        </authorList>
    </citation>
    <scope>NUCLEOTIDE SEQUENCE</scope>
    <source>
        <strain evidence="2">GBR_01_08_01A</strain>
    </source>
</reference>
<protein>
    <submittedName>
        <fullName evidence="2">Uncharacterized protein</fullName>
    </submittedName>
</protein>
<reference evidence="2" key="1">
    <citation type="submission" date="2021-08" db="EMBL/GenBank/DDBJ databases">
        <authorList>
            <person name="Misof B."/>
            <person name="Oliver O."/>
            <person name="Podsiadlowski L."/>
            <person name="Donath A."/>
            <person name="Peters R."/>
            <person name="Mayer C."/>
            <person name="Rust J."/>
            <person name="Gunkel S."/>
            <person name="Lesny P."/>
            <person name="Martin S."/>
            <person name="Oeyen J.P."/>
            <person name="Petersen M."/>
            <person name="Panagiotis P."/>
            <person name="Wilbrandt J."/>
            <person name="Tanja T."/>
        </authorList>
    </citation>
    <scope>NUCLEOTIDE SEQUENCE</scope>
    <source>
        <strain evidence="2">GBR_01_08_01A</strain>
        <tissue evidence="2">Thorax + abdomen</tissue>
    </source>
</reference>
<feature type="region of interest" description="Disordered" evidence="1">
    <location>
        <begin position="112"/>
        <end position="156"/>
    </location>
</feature>
<feature type="compositionally biased region" description="Basic and acidic residues" evidence="1">
    <location>
        <begin position="112"/>
        <end position="143"/>
    </location>
</feature>
<dbReference type="AlphaFoldDB" id="A0AAD9RRI8"/>
<sequence>MKGFLRAFLLFHSIMQLYFLIGVIALVASLGDIVSAQQVSPDRLAQNQDVIDKIFNIPITAVKQSAEAVQSFSPERKQAIDNVFQIPIATLEAVGNLVKSTSAQRLQNADEIQKKRQERRDRIQAQKEEQRLRREQIQNERLQKKASRYPRHHHRDPLGLNSLTKFFIGHDGLFYKPNKLCSIFGDHQTWSSGGHGSHGSHGGHGSHALRRQLRSPVGMLLVGESSRDNKYYFTGGQGIHSSSSTYEVNEEVDEGNGPSVGTFLGLFSSQPKDQIQNKIAPWQGERDSTLEQSGTRRMDKSRFRYEELPLENKIAPRSDRILFI</sequence>
<comment type="caution">
    <text evidence="2">The sequence shown here is derived from an EMBL/GenBank/DDBJ whole genome shotgun (WGS) entry which is preliminary data.</text>
</comment>
<proteinExistence type="predicted"/>
<feature type="compositionally biased region" description="Basic residues" evidence="1">
    <location>
        <begin position="144"/>
        <end position="155"/>
    </location>
</feature>
<evidence type="ECO:0000313" key="3">
    <source>
        <dbReference type="Proteomes" id="UP001258017"/>
    </source>
</evidence>
<evidence type="ECO:0000313" key="2">
    <source>
        <dbReference type="EMBL" id="KAK2584619.1"/>
    </source>
</evidence>
<accession>A0AAD9RRI8</accession>
<evidence type="ECO:0000256" key="1">
    <source>
        <dbReference type="SAM" id="MobiDB-lite"/>
    </source>
</evidence>
<keyword evidence="3" id="KW-1185">Reference proteome</keyword>
<dbReference type="Proteomes" id="UP001258017">
    <property type="component" value="Unassembled WGS sequence"/>
</dbReference>
<organism evidence="2 3">
    <name type="scientific">Odynerus spinipes</name>
    <dbReference type="NCBI Taxonomy" id="1348599"/>
    <lineage>
        <taxon>Eukaryota</taxon>
        <taxon>Metazoa</taxon>
        <taxon>Ecdysozoa</taxon>
        <taxon>Arthropoda</taxon>
        <taxon>Hexapoda</taxon>
        <taxon>Insecta</taxon>
        <taxon>Pterygota</taxon>
        <taxon>Neoptera</taxon>
        <taxon>Endopterygota</taxon>
        <taxon>Hymenoptera</taxon>
        <taxon>Apocrita</taxon>
        <taxon>Aculeata</taxon>
        <taxon>Vespoidea</taxon>
        <taxon>Vespidae</taxon>
        <taxon>Eumeninae</taxon>
        <taxon>Odynerus</taxon>
    </lineage>
</organism>
<dbReference type="EMBL" id="JAIFRP010000026">
    <property type="protein sequence ID" value="KAK2584619.1"/>
    <property type="molecule type" value="Genomic_DNA"/>
</dbReference>
<gene>
    <name evidence="2" type="ORF">KPH14_006969</name>
</gene>
<name>A0AAD9RRI8_9HYME</name>